<reference evidence="2 3" key="1">
    <citation type="submission" date="2017-12" db="EMBL/GenBank/DDBJ databases">
        <title>Population genomics insights into the ecological differentiation and adaptive evolution in streptomycetes.</title>
        <authorList>
            <person name="Li Y."/>
            <person name="Huang Y."/>
        </authorList>
    </citation>
    <scope>NUCLEOTIDE SEQUENCE [LARGE SCALE GENOMIC DNA]</scope>
    <source>
        <strain evidence="2 3">FXJ.2339</strain>
    </source>
</reference>
<dbReference type="AlphaFoldDB" id="A0AB37X7T4"/>
<name>A0AB37X7T4_9ACTN</name>
<dbReference type="EMBL" id="PKLK01000037">
    <property type="protein sequence ID" value="RZE30788.1"/>
    <property type="molecule type" value="Genomic_DNA"/>
</dbReference>
<sequence>MLQALPVGGLHSPELLPVRGNGDLISTDAVLPFLTVIYHTGQYPPASGAGAAVVRSEADGDAGSHRITVGEHTRTAGGGEGAGDGDAPSPS</sequence>
<feature type="compositionally biased region" description="Basic and acidic residues" evidence="1">
    <location>
        <begin position="56"/>
        <end position="74"/>
    </location>
</feature>
<comment type="caution">
    <text evidence="2">The sequence shown here is derived from an EMBL/GenBank/DDBJ whole genome shotgun (WGS) entry which is preliminary data.</text>
</comment>
<evidence type="ECO:0000256" key="1">
    <source>
        <dbReference type="SAM" id="MobiDB-lite"/>
    </source>
</evidence>
<proteinExistence type="predicted"/>
<evidence type="ECO:0000313" key="2">
    <source>
        <dbReference type="EMBL" id="RZE30788.1"/>
    </source>
</evidence>
<gene>
    <name evidence="2" type="ORF">C0Q91_31100</name>
</gene>
<dbReference type="Proteomes" id="UP000292095">
    <property type="component" value="Unassembled WGS sequence"/>
</dbReference>
<organism evidence="2 3">
    <name type="scientific">Streptomyces albidoflavus</name>
    <dbReference type="NCBI Taxonomy" id="1886"/>
    <lineage>
        <taxon>Bacteria</taxon>
        <taxon>Bacillati</taxon>
        <taxon>Actinomycetota</taxon>
        <taxon>Actinomycetes</taxon>
        <taxon>Kitasatosporales</taxon>
        <taxon>Streptomycetaceae</taxon>
        <taxon>Streptomyces</taxon>
        <taxon>Streptomyces albidoflavus group</taxon>
    </lineage>
</organism>
<accession>A0AB37X7T4</accession>
<evidence type="ECO:0000313" key="3">
    <source>
        <dbReference type="Proteomes" id="UP000292095"/>
    </source>
</evidence>
<protein>
    <submittedName>
        <fullName evidence="2">Uncharacterized protein</fullName>
    </submittedName>
</protein>
<feature type="region of interest" description="Disordered" evidence="1">
    <location>
        <begin position="55"/>
        <end position="91"/>
    </location>
</feature>